<gene>
    <name evidence="1" type="ORF">B0W44_13835</name>
</gene>
<dbReference type="EMBL" id="CP019699">
    <property type="protein sequence ID" value="AQS57576.1"/>
    <property type="molecule type" value="Genomic_DNA"/>
</dbReference>
<evidence type="ECO:0000313" key="2">
    <source>
        <dbReference type="Proteomes" id="UP000188603"/>
    </source>
</evidence>
<sequence>MKAGTEASSCSNDELVEQLQMLWDSGGKDLFREGEALLFSAYAKYASPDQPEIVENLLEHALIRSKVQQLLTQLSISEALMHERGSLLEGRIQKEERVLFPVFKRALPEEELEKLSLAFTEMTQHR</sequence>
<accession>A0A1U9KC32</accession>
<name>A0A1U9KC32_9BACL</name>
<proteinExistence type="predicted"/>
<protein>
    <submittedName>
        <fullName evidence="1">Uncharacterized protein</fullName>
    </submittedName>
</protein>
<keyword evidence="2" id="KW-1185">Reference proteome</keyword>
<dbReference type="Gene3D" id="1.20.120.520">
    <property type="entry name" value="nmb1532 protein domain like"/>
    <property type="match status" value="1"/>
</dbReference>
<organism evidence="1 2">
    <name type="scientific">Novibacillus thermophilus</name>
    <dbReference type="NCBI Taxonomy" id="1471761"/>
    <lineage>
        <taxon>Bacteria</taxon>
        <taxon>Bacillati</taxon>
        <taxon>Bacillota</taxon>
        <taxon>Bacilli</taxon>
        <taxon>Bacillales</taxon>
        <taxon>Thermoactinomycetaceae</taxon>
        <taxon>Novibacillus</taxon>
    </lineage>
</organism>
<dbReference type="Proteomes" id="UP000188603">
    <property type="component" value="Chromosome"/>
</dbReference>
<dbReference type="STRING" id="1471761.B0W44_13835"/>
<dbReference type="AlphaFoldDB" id="A0A1U9KC32"/>
<dbReference type="KEGG" id="ntr:B0W44_13835"/>
<evidence type="ECO:0000313" key="1">
    <source>
        <dbReference type="EMBL" id="AQS57576.1"/>
    </source>
</evidence>
<reference evidence="1 2" key="1">
    <citation type="journal article" date="2015" name="Int. J. Syst. Evol. Microbiol.">
        <title>Novibacillus thermophilus gen. nov., sp. nov., a Gram-staining-negative and moderately thermophilic member of the family Thermoactinomycetaceae.</title>
        <authorList>
            <person name="Yang G."/>
            <person name="Chen J."/>
            <person name="Zhou S."/>
        </authorList>
    </citation>
    <scope>NUCLEOTIDE SEQUENCE [LARGE SCALE GENOMIC DNA]</scope>
    <source>
        <strain evidence="1 2">SG-1</strain>
    </source>
</reference>